<evidence type="ECO:0000256" key="5">
    <source>
        <dbReference type="ARBA" id="ARBA00022801"/>
    </source>
</evidence>
<sequence length="72" mass="8083">MSGKYPLLAPREIIAALQKAGFVFRSQRGSHAKYCKDSRSVIIPIHNEIARGTLRSILRQACIELADFLELL</sequence>
<keyword evidence="5" id="KW-0378">Hydrolase</keyword>
<gene>
    <name evidence="8" type="primary">hicA</name>
    <name evidence="8" type="ORF">NO1_2108</name>
</gene>
<keyword evidence="2" id="KW-1277">Toxin-antitoxin system</keyword>
<dbReference type="SUPFAM" id="SSF54786">
    <property type="entry name" value="YcfA/nrd intein domain"/>
    <property type="match status" value="1"/>
</dbReference>
<proteinExistence type="inferred from homology"/>
<evidence type="ECO:0000256" key="6">
    <source>
        <dbReference type="ARBA" id="ARBA00022884"/>
    </source>
</evidence>
<keyword evidence="9" id="KW-1185">Reference proteome</keyword>
<keyword evidence="4" id="KW-0255">Endonuclease</keyword>
<evidence type="ECO:0000256" key="1">
    <source>
        <dbReference type="ARBA" id="ARBA00006620"/>
    </source>
</evidence>
<dbReference type="Pfam" id="PF07927">
    <property type="entry name" value="HicA_toxin"/>
    <property type="match status" value="1"/>
</dbReference>
<name>A0A388TDK9_TERA1</name>
<protein>
    <submittedName>
        <fullName evidence="8">Toxin HicA</fullName>
    </submittedName>
</protein>
<reference evidence="8 9" key="1">
    <citation type="journal article" date="2019" name="ISME J.">
        <title>Genome analyses of uncultured TG2/ZB3 bacteria in 'Margulisbacteria' specifically attached to ectosymbiotic spirochetes of protists in the termite gut.</title>
        <authorList>
            <person name="Utami Y.D."/>
            <person name="Kuwahara H."/>
            <person name="Igai K."/>
            <person name="Murakami T."/>
            <person name="Sugaya K."/>
            <person name="Morikawa T."/>
            <person name="Nagura Y."/>
            <person name="Yuki M."/>
            <person name="Deevong P."/>
            <person name="Inoue T."/>
            <person name="Kihara K."/>
            <person name="Lo N."/>
            <person name="Yamada A."/>
            <person name="Ohkuma M."/>
            <person name="Hongoh Y."/>
        </authorList>
    </citation>
    <scope>NUCLEOTIDE SEQUENCE [LARGE SCALE GENOMIC DNA]</scope>
    <source>
        <strain evidence="8">NkOx7-01</strain>
    </source>
</reference>
<comment type="caution">
    <text evidence="8">The sequence shown here is derived from an EMBL/GenBank/DDBJ whole genome shotgun (WGS) entry which is preliminary data.</text>
</comment>
<dbReference type="EMBL" id="BGZN01000139">
    <property type="protein sequence ID" value="GBR75044.1"/>
    <property type="molecule type" value="Genomic_DNA"/>
</dbReference>
<dbReference type="InterPro" id="IPR012933">
    <property type="entry name" value="HicA_mRNA_interferase"/>
</dbReference>
<accession>A0A388TDK9</accession>
<dbReference type="InterPro" id="IPR038570">
    <property type="entry name" value="HicA_sf"/>
</dbReference>
<organism evidence="8 9">
    <name type="scientific">Termititenax aidoneus</name>
    <dbReference type="NCBI Taxonomy" id="2218524"/>
    <lineage>
        <taxon>Bacteria</taxon>
        <taxon>Bacillati</taxon>
        <taxon>Candidatus Margulisiibacteriota</taxon>
        <taxon>Candidatus Termititenacia</taxon>
        <taxon>Candidatus Termititenacales</taxon>
        <taxon>Candidatus Termititenacaceae</taxon>
        <taxon>Candidatus Termititenax</taxon>
    </lineage>
</organism>
<dbReference type="GO" id="GO:0003729">
    <property type="term" value="F:mRNA binding"/>
    <property type="evidence" value="ECO:0007669"/>
    <property type="project" value="InterPro"/>
</dbReference>
<keyword evidence="3" id="KW-0540">Nuclease</keyword>
<evidence type="ECO:0000256" key="3">
    <source>
        <dbReference type="ARBA" id="ARBA00022722"/>
    </source>
</evidence>
<dbReference type="Gene3D" id="3.30.920.30">
    <property type="entry name" value="Hypothetical protein"/>
    <property type="match status" value="1"/>
</dbReference>
<evidence type="ECO:0000256" key="7">
    <source>
        <dbReference type="ARBA" id="ARBA00023016"/>
    </source>
</evidence>
<evidence type="ECO:0000256" key="4">
    <source>
        <dbReference type="ARBA" id="ARBA00022759"/>
    </source>
</evidence>
<dbReference type="GO" id="GO:0004519">
    <property type="term" value="F:endonuclease activity"/>
    <property type="evidence" value="ECO:0007669"/>
    <property type="project" value="UniProtKB-KW"/>
</dbReference>
<dbReference type="Proteomes" id="UP000269352">
    <property type="component" value="Unassembled WGS sequence"/>
</dbReference>
<evidence type="ECO:0000256" key="2">
    <source>
        <dbReference type="ARBA" id="ARBA00022649"/>
    </source>
</evidence>
<comment type="similarity">
    <text evidence="1">Belongs to the HicA mRNA interferase family.</text>
</comment>
<evidence type="ECO:0000313" key="9">
    <source>
        <dbReference type="Proteomes" id="UP000269352"/>
    </source>
</evidence>
<dbReference type="GO" id="GO:0016787">
    <property type="term" value="F:hydrolase activity"/>
    <property type="evidence" value="ECO:0007669"/>
    <property type="project" value="UniProtKB-KW"/>
</dbReference>
<keyword evidence="6" id="KW-0694">RNA-binding</keyword>
<keyword evidence="7" id="KW-0346">Stress response</keyword>
<dbReference type="AlphaFoldDB" id="A0A388TDK9"/>
<evidence type="ECO:0000313" key="8">
    <source>
        <dbReference type="EMBL" id="GBR75044.1"/>
    </source>
</evidence>